<dbReference type="Proteomes" id="UP000594364">
    <property type="component" value="Chromosome 1"/>
</dbReference>
<reference evidence="1 2" key="1">
    <citation type="journal article" date="2018" name="PLoS Genet.">
        <title>Repeat elements organise 3D genome structure and mediate transcription in the filamentous fungus Epichloe festucae.</title>
        <authorList>
            <person name="Winter D.J."/>
            <person name="Ganley A.R.D."/>
            <person name="Young C.A."/>
            <person name="Liachko I."/>
            <person name="Schardl C.L."/>
            <person name="Dupont P.Y."/>
            <person name="Berry D."/>
            <person name="Ram A."/>
            <person name="Scott B."/>
            <person name="Cox M.P."/>
        </authorList>
    </citation>
    <scope>NUCLEOTIDE SEQUENCE [LARGE SCALE GENOMIC DNA]</scope>
    <source>
        <strain evidence="1 2">Fl1</strain>
    </source>
</reference>
<sequence>MIHARSKQCMSCSINKMAIGHIRQIRLRVVLSAKLQGQPGRKGDEEAVLWERSLHDSKICRAIAHLIKQYRPGKAEELHVPVRGGYNMFYRLEYSDGTLAAMRIPCKGVVKFPEEKTKYEVATMRYVAANTTIPVPKICVSSRNCSGEPH</sequence>
<dbReference type="SUPFAM" id="SSF56112">
    <property type="entry name" value="Protein kinase-like (PK-like)"/>
    <property type="match status" value="1"/>
</dbReference>
<evidence type="ECO:0000313" key="2">
    <source>
        <dbReference type="Proteomes" id="UP000594364"/>
    </source>
</evidence>
<accession>A0A7S9KL80</accession>
<protein>
    <recommendedName>
        <fullName evidence="3">Aminoglycoside phosphotransferase domain-containing protein</fullName>
    </recommendedName>
</protein>
<proteinExistence type="predicted"/>
<name>A0A7S9KL80_EPIFF</name>
<dbReference type="EMBL" id="CP031385">
    <property type="protein sequence ID" value="QPG94369.1"/>
    <property type="molecule type" value="Genomic_DNA"/>
</dbReference>
<keyword evidence="2" id="KW-1185">Reference proteome</keyword>
<dbReference type="AlphaFoldDB" id="A0A7S9KL80"/>
<gene>
    <name evidence="1" type="ORF">C2857_005789</name>
</gene>
<evidence type="ECO:0008006" key="3">
    <source>
        <dbReference type="Google" id="ProtNLM"/>
    </source>
</evidence>
<dbReference type="OrthoDB" id="5412996at2759"/>
<organism evidence="1 2">
    <name type="scientific">Epichloe festucae (strain Fl1)</name>
    <dbReference type="NCBI Taxonomy" id="877507"/>
    <lineage>
        <taxon>Eukaryota</taxon>
        <taxon>Fungi</taxon>
        <taxon>Dikarya</taxon>
        <taxon>Ascomycota</taxon>
        <taxon>Pezizomycotina</taxon>
        <taxon>Sordariomycetes</taxon>
        <taxon>Hypocreomycetidae</taxon>
        <taxon>Hypocreales</taxon>
        <taxon>Clavicipitaceae</taxon>
        <taxon>Epichloe</taxon>
    </lineage>
</organism>
<dbReference type="InterPro" id="IPR011009">
    <property type="entry name" value="Kinase-like_dom_sf"/>
</dbReference>
<evidence type="ECO:0000313" key="1">
    <source>
        <dbReference type="EMBL" id="QPG94369.1"/>
    </source>
</evidence>